<proteinExistence type="predicted"/>
<dbReference type="OrthoDB" id="10525318at2759"/>
<evidence type="ECO:0000313" key="1">
    <source>
        <dbReference type="EMBL" id="VBB33389.1"/>
    </source>
</evidence>
<reference evidence="1" key="1">
    <citation type="submission" date="2018-08" db="EMBL/GenBank/DDBJ databases">
        <authorList>
            <person name="Laetsch R D."/>
            <person name="Stevens L."/>
            <person name="Kumar S."/>
            <person name="Blaxter L. M."/>
        </authorList>
    </citation>
    <scope>NUCLEOTIDE SEQUENCE [LARGE SCALE GENOMIC DNA]</scope>
</reference>
<dbReference type="STRING" id="6277.A0A498SNA4"/>
<dbReference type="AlphaFoldDB" id="A0A498SNA4"/>
<gene>
    <name evidence="1" type="ORF">NAV_LOCUS8180</name>
</gene>
<name>A0A498SNA4_ACAVI</name>
<sequence length="217" mass="24401">MVQPAVSDPTAALLAFSKSFKKVRRAKTIKPIRYIKQKSVNDASAQRSTSLPNPDDLYIVVRDNDKRSSARKISALEEMKMHKSRYQKYRCNSLFATTLPLHHHSSSSSSSSSSSFILNNENCAKEYFGSYLQANESIIDPSNGTDDNTTKLLKSTLMLITKLSLYDTMKQFHKPTLLETDNAGNSSSAFYRNIDAMPNMNISRTKKTIPLVSELLY</sequence>
<keyword evidence="2" id="KW-1185">Reference proteome</keyword>
<evidence type="ECO:0000313" key="2">
    <source>
        <dbReference type="Proteomes" id="UP000276991"/>
    </source>
</evidence>
<protein>
    <submittedName>
        <fullName evidence="1">Uncharacterized protein</fullName>
    </submittedName>
</protein>
<accession>A0A498SNA4</accession>
<organism evidence="1 2">
    <name type="scientific">Acanthocheilonema viteae</name>
    <name type="common">Filarial nematode worm</name>
    <name type="synonym">Dipetalonema viteae</name>
    <dbReference type="NCBI Taxonomy" id="6277"/>
    <lineage>
        <taxon>Eukaryota</taxon>
        <taxon>Metazoa</taxon>
        <taxon>Ecdysozoa</taxon>
        <taxon>Nematoda</taxon>
        <taxon>Chromadorea</taxon>
        <taxon>Rhabditida</taxon>
        <taxon>Spirurina</taxon>
        <taxon>Spiruromorpha</taxon>
        <taxon>Filarioidea</taxon>
        <taxon>Onchocercidae</taxon>
        <taxon>Acanthocheilonema</taxon>
    </lineage>
</organism>
<dbReference type="EMBL" id="UPTC01002368">
    <property type="protein sequence ID" value="VBB33389.1"/>
    <property type="molecule type" value="Genomic_DNA"/>
</dbReference>
<dbReference type="Proteomes" id="UP000276991">
    <property type="component" value="Unassembled WGS sequence"/>
</dbReference>